<dbReference type="AlphaFoldDB" id="A0A3N0XHF7"/>
<feature type="region of interest" description="Disordered" evidence="1">
    <location>
        <begin position="82"/>
        <end position="107"/>
    </location>
</feature>
<reference evidence="2 3" key="1">
    <citation type="submission" date="2018-10" db="EMBL/GenBank/DDBJ databases">
        <title>Genome assembly for a Yunnan-Guizhou Plateau 3E fish, Anabarilius grahami (Regan), and its evolutionary and genetic applications.</title>
        <authorList>
            <person name="Jiang W."/>
        </authorList>
    </citation>
    <scope>NUCLEOTIDE SEQUENCE [LARGE SCALE GENOMIC DNA]</scope>
    <source>
        <strain evidence="2">AG-KIZ</strain>
        <tissue evidence="2">Muscle</tissue>
    </source>
</reference>
<feature type="region of interest" description="Disordered" evidence="1">
    <location>
        <begin position="1"/>
        <end position="29"/>
    </location>
</feature>
<feature type="compositionally biased region" description="Polar residues" evidence="1">
    <location>
        <begin position="1"/>
        <end position="14"/>
    </location>
</feature>
<feature type="compositionally biased region" description="Polar residues" evidence="1">
    <location>
        <begin position="87"/>
        <end position="107"/>
    </location>
</feature>
<protein>
    <submittedName>
        <fullName evidence="2">Uncharacterized protein</fullName>
    </submittedName>
</protein>
<gene>
    <name evidence="2" type="ORF">DPX16_4539</name>
</gene>
<keyword evidence="3" id="KW-1185">Reference proteome</keyword>
<dbReference type="Proteomes" id="UP000281406">
    <property type="component" value="Unassembled WGS sequence"/>
</dbReference>
<sequence>MVALQLKQSTTCNSRARDSEIGSTSRHVTPDLSQKELQFLLSPCSYGLPTGEVKPVVSHQHWMPRFLQHQLRDLSLQTACINRHETTNTPGDTHNQGPSQPSSLVCQ</sequence>
<accession>A0A3N0XHF7</accession>
<name>A0A3N0XHF7_ANAGA</name>
<proteinExistence type="predicted"/>
<dbReference type="EMBL" id="RJVU01075378">
    <property type="protein sequence ID" value="ROI16505.1"/>
    <property type="molecule type" value="Genomic_DNA"/>
</dbReference>
<comment type="caution">
    <text evidence="2">The sequence shown here is derived from an EMBL/GenBank/DDBJ whole genome shotgun (WGS) entry which is preliminary data.</text>
</comment>
<evidence type="ECO:0000256" key="1">
    <source>
        <dbReference type="SAM" id="MobiDB-lite"/>
    </source>
</evidence>
<evidence type="ECO:0000313" key="2">
    <source>
        <dbReference type="EMBL" id="ROI16505.1"/>
    </source>
</evidence>
<evidence type="ECO:0000313" key="3">
    <source>
        <dbReference type="Proteomes" id="UP000281406"/>
    </source>
</evidence>
<organism evidence="2 3">
    <name type="scientific">Anabarilius grahami</name>
    <name type="common">Kanglang fish</name>
    <name type="synonym">Barilius grahami</name>
    <dbReference type="NCBI Taxonomy" id="495550"/>
    <lineage>
        <taxon>Eukaryota</taxon>
        <taxon>Metazoa</taxon>
        <taxon>Chordata</taxon>
        <taxon>Craniata</taxon>
        <taxon>Vertebrata</taxon>
        <taxon>Euteleostomi</taxon>
        <taxon>Actinopterygii</taxon>
        <taxon>Neopterygii</taxon>
        <taxon>Teleostei</taxon>
        <taxon>Ostariophysi</taxon>
        <taxon>Cypriniformes</taxon>
        <taxon>Xenocyprididae</taxon>
        <taxon>Xenocypridinae</taxon>
        <taxon>Xenocypridinae incertae sedis</taxon>
        <taxon>Anabarilius</taxon>
    </lineage>
</organism>